<evidence type="ECO:0000256" key="1">
    <source>
        <dbReference type="SAM" id="SignalP"/>
    </source>
</evidence>
<feature type="chain" id="PRO_5012083080" evidence="1">
    <location>
        <begin position="24"/>
        <end position="129"/>
    </location>
</feature>
<dbReference type="RefSeq" id="WP_086595054.1">
    <property type="nucleotide sequence ID" value="NZ_MTSE01000007.1"/>
</dbReference>
<evidence type="ECO:0000313" key="2">
    <source>
        <dbReference type="EMBL" id="OUJ73288.1"/>
    </source>
</evidence>
<dbReference type="OrthoDB" id="883488at2"/>
<proteinExistence type="predicted"/>
<feature type="signal peptide" evidence="1">
    <location>
        <begin position="1"/>
        <end position="23"/>
    </location>
</feature>
<organism evidence="2 3">
    <name type="scientific">Hymenobacter crusticola</name>
    <dbReference type="NCBI Taxonomy" id="1770526"/>
    <lineage>
        <taxon>Bacteria</taxon>
        <taxon>Pseudomonadati</taxon>
        <taxon>Bacteroidota</taxon>
        <taxon>Cytophagia</taxon>
        <taxon>Cytophagales</taxon>
        <taxon>Hymenobacteraceae</taxon>
        <taxon>Hymenobacter</taxon>
    </lineage>
</organism>
<dbReference type="PROSITE" id="PS51257">
    <property type="entry name" value="PROKAR_LIPOPROTEIN"/>
    <property type="match status" value="1"/>
</dbReference>
<protein>
    <submittedName>
        <fullName evidence="2">Uncharacterized protein</fullName>
    </submittedName>
</protein>
<dbReference type="EMBL" id="MTSE01000007">
    <property type="protein sequence ID" value="OUJ73288.1"/>
    <property type="molecule type" value="Genomic_DNA"/>
</dbReference>
<reference evidence="2 3" key="1">
    <citation type="submission" date="2017-01" db="EMBL/GenBank/DDBJ databases">
        <title>A new Hymenobacter.</title>
        <authorList>
            <person name="Liang Y."/>
            <person name="Feng F."/>
        </authorList>
    </citation>
    <scope>NUCLEOTIDE SEQUENCE [LARGE SCALE GENOMIC DNA]</scope>
    <source>
        <strain evidence="2">MIMBbqt21</strain>
    </source>
</reference>
<keyword evidence="1" id="KW-0732">Signal</keyword>
<comment type="caution">
    <text evidence="2">The sequence shown here is derived from an EMBL/GenBank/DDBJ whole genome shotgun (WGS) entry which is preliminary data.</text>
</comment>
<evidence type="ECO:0000313" key="3">
    <source>
        <dbReference type="Proteomes" id="UP000194873"/>
    </source>
</evidence>
<keyword evidence="3" id="KW-1185">Reference proteome</keyword>
<dbReference type="AlphaFoldDB" id="A0A243WCL6"/>
<accession>A0A243WCL6</accession>
<dbReference type="Proteomes" id="UP000194873">
    <property type="component" value="Unassembled WGS sequence"/>
</dbReference>
<sequence>MKRYLSKNLGGYFGLLLIIGLLASCQQHTTDPQQYLGDPKVGDVYVIQFHPTGDTARRYYFYKLYRVTNDSALFHPARKEETRPGADVSGADFFAATQTLGYTRQELPSLLKEEPGDALKTKLVGIRRE</sequence>
<gene>
    <name evidence="2" type="ORF">BXP70_15855</name>
</gene>
<name>A0A243WCL6_9BACT</name>